<keyword evidence="2" id="KW-1185">Reference proteome</keyword>
<name>A0ACB9SBK5_9MYRT</name>
<reference evidence="2" key="1">
    <citation type="journal article" date="2023" name="Front. Plant Sci.">
        <title>Chromosomal-level genome assembly of Melastoma candidum provides insights into trichome evolution.</title>
        <authorList>
            <person name="Zhong Y."/>
            <person name="Wu W."/>
            <person name="Sun C."/>
            <person name="Zou P."/>
            <person name="Liu Y."/>
            <person name="Dai S."/>
            <person name="Zhou R."/>
        </authorList>
    </citation>
    <scope>NUCLEOTIDE SEQUENCE [LARGE SCALE GENOMIC DNA]</scope>
</reference>
<proteinExistence type="predicted"/>
<evidence type="ECO:0000313" key="1">
    <source>
        <dbReference type="EMBL" id="KAI4385582.1"/>
    </source>
</evidence>
<accession>A0ACB9SBK5</accession>
<protein>
    <submittedName>
        <fullName evidence="1">Uncharacterized protein</fullName>
    </submittedName>
</protein>
<gene>
    <name evidence="1" type="ORF">MLD38_003590</name>
</gene>
<comment type="caution">
    <text evidence="1">The sequence shown here is derived from an EMBL/GenBank/DDBJ whole genome shotgun (WGS) entry which is preliminary data.</text>
</comment>
<dbReference type="EMBL" id="CM042881">
    <property type="protein sequence ID" value="KAI4385582.1"/>
    <property type="molecule type" value="Genomic_DNA"/>
</dbReference>
<sequence>MVMAVTWIRGKCLGTGSFATVHLAFHPTHSFFFAVKSVHTTSCLPAQLHSLDNEIHVLRSLPPSPYVVHYLGNDASTSCRNLYLEYLPGGSLVDVTRRRGGIFSEADQLVVRSQVRCVVNALRHIHSNGIVHCDVKGSNVLVGSGSDPAVAKLVDFGLAIRTEDLEKSKNVTRGSPLWMAPEVIRGEYIGPESDVWSLGCTLIEVVTGKPAWEDKGADTLRRIGYSSELPKFPSQLSETGSDFLEKCLRRDYGDRWSCDQLLQHPFLETGPSESVASTGAECSPRCVLDWPETEFEEEKGEEHRREEYKAAARGVIGKLSRSVEPSWGMEGEGWVEVRDMGEGAEIGLGCNDVEEDNENAGGGGGEAGGGGRVGTGIGTGSHRGI</sequence>
<evidence type="ECO:0000313" key="2">
    <source>
        <dbReference type="Proteomes" id="UP001057402"/>
    </source>
</evidence>
<organism evidence="1 2">
    <name type="scientific">Melastoma candidum</name>
    <dbReference type="NCBI Taxonomy" id="119954"/>
    <lineage>
        <taxon>Eukaryota</taxon>
        <taxon>Viridiplantae</taxon>
        <taxon>Streptophyta</taxon>
        <taxon>Embryophyta</taxon>
        <taxon>Tracheophyta</taxon>
        <taxon>Spermatophyta</taxon>
        <taxon>Magnoliopsida</taxon>
        <taxon>eudicotyledons</taxon>
        <taxon>Gunneridae</taxon>
        <taxon>Pentapetalae</taxon>
        <taxon>rosids</taxon>
        <taxon>malvids</taxon>
        <taxon>Myrtales</taxon>
        <taxon>Melastomataceae</taxon>
        <taxon>Melastomatoideae</taxon>
        <taxon>Melastomateae</taxon>
        <taxon>Melastoma</taxon>
    </lineage>
</organism>
<dbReference type="Proteomes" id="UP001057402">
    <property type="component" value="Chromosome 2"/>
</dbReference>